<dbReference type="InterPro" id="IPR007709">
    <property type="entry name" value="N-FG_amidohydro"/>
</dbReference>
<accession>A0A444MGM8</accession>
<name>A0A444MGM8_9RHOB</name>
<dbReference type="Pfam" id="PF05013">
    <property type="entry name" value="FGase"/>
    <property type="match status" value="1"/>
</dbReference>
<protein>
    <submittedName>
        <fullName evidence="1">N-formylglutamate amidohydrolase</fullName>
    </submittedName>
</protein>
<evidence type="ECO:0000313" key="2">
    <source>
        <dbReference type="Proteomes" id="UP000287168"/>
    </source>
</evidence>
<organism evidence="1 2">
    <name type="scientific">Falsigemmobacter intermedius</name>
    <dbReference type="NCBI Taxonomy" id="1553448"/>
    <lineage>
        <taxon>Bacteria</taxon>
        <taxon>Pseudomonadati</taxon>
        <taxon>Pseudomonadota</taxon>
        <taxon>Alphaproteobacteria</taxon>
        <taxon>Rhodobacterales</taxon>
        <taxon>Paracoccaceae</taxon>
        <taxon>Falsigemmobacter</taxon>
    </lineage>
</organism>
<sequence length="289" mass="31626">MKRAAFDLYEPEKPRCGLVLSSPHSGRDYPAEFIAQSPLSARALRSSEDAFVDLLFQDAPGLGVPLLTARAPRAYVDLNRGADELDPALIEGVKRTGLNPRLSSGLGVIPRVVAGGRVIHPGRISRAEADERLSRHWHPWHKKLSEVMAAQRSRFGQVLLLDCHSMPHDAVSHLRSCDGEPPEIVLGDRHGAACAPQVMSKIEGAFRTAGFRTSRNIPFAGAWITQTWGRPQAGCHAIQVEIDRSLYMEEASLTPRPEFDEVRARLAMAVGTVVQILRQGDAPRALAAE</sequence>
<dbReference type="RefSeq" id="WP_128486214.1">
    <property type="nucleotide sequence ID" value="NZ_JBHLXB010000011.1"/>
</dbReference>
<proteinExistence type="predicted"/>
<dbReference type="OrthoDB" id="9802050at2"/>
<dbReference type="GO" id="GO:0016787">
    <property type="term" value="F:hydrolase activity"/>
    <property type="evidence" value="ECO:0007669"/>
    <property type="project" value="UniProtKB-KW"/>
</dbReference>
<dbReference type="Gene3D" id="3.40.630.40">
    <property type="entry name" value="Zn-dependent exopeptidases"/>
    <property type="match status" value="1"/>
</dbReference>
<dbReference type="AlphaFoldDB" id="A0A444MGM8"/>
<comment type="caution">
    <text evidence="1">The sequence shown here is derived from an EMBL/GenBank/DDBJ whole genome shotgun (WGS) entry which is preliminary data.</text>
</comment>
<reference evidence="1 2" key="1">
    <citation type="journal article" date="2015" name="Int. J. Syst. Evol. Microbiol.">
        <title>Gemmobacter intermedius sp. nov., isolated from a white stork (Ciconia ciconia).</title>
        <authorList>
            <person name="Kampfer P."/>
            <person name="Jerzak L."/>
            <person name="Wilharm G."/>
            <person name="Golke J."/>
            <person name="Busse H.J."/>
            <person name="Glaeser S.P."/>
        </authorList>
    </citation>
    <scope>NUCLEOTIDE SEQUENCE [LARGE SCALE GENOMIC DNA]</scope>
    <source>
        <strain evidence="1 2">119/4</strain>
    </source>
</reference>
<keyword evidence="1" id="KW-0378">Hydrolase</keyword>
<gene>
    <name evidence="1" type="ORF">EP867_00270</name>
</gene>
<evidence type="ECO:0000313" key="1">
    <source>
        <dbReference type="EMBL" id="RWY45496.1"/>
    </source>
</evidence>
<dbReference type="SUPFAM" id="SSF53187">
    <property type="entry name" value="Zn-dependent exopeptidases"/>
    <property type="match status" value="1"/>
</dbReference>
<dbReference type="EMBL" id="SBLC01000001">
    <property type="protein sequence ID" value="RWY45496.1"/>
    <property type="molecule type" value="Genomic_DNA"/>
</dbReference>
<dbReference type="Proteomes" id="UP000287168">
    <property type="component" value="Unassembled WGS sequence"/>
</dbReference>
<keyword evidence="2" id="KW-1185">Reference proteome</keyword>